<dbReference type="InterPro" id="IPR044878">
    <property type="entry name" value="UbiA_sf"/>
</dbReference>
<keyword evidence="8" id="KW-1185">Reference proteome</keyword>
<dbReference type="NCBIfam" id="NF009512">
    <property type="entry name" value="PRK12872.1-1"/>
    <property type="match status" value="1"/>
</dbReference>
<dbReference type="HOGENOM" id="CLU_073311_0_0_10"/>
<proteinExistence type="predicted"/>
<feature type="transmembrane region" description="Helical" evidence="6">
    <location>
        <begin position="284"/>
        <end position="303"/>
    </location>
</feature>
<sequence length="304" mass="34393">MKNFLKLIRIENLVMIALMQIIVRYTFINNANLFHGFSNLNYTLLIIATLCIAAAGYIINDIYDVNVDYINKPDKVFIGNTISEKTAFNWYFALNILGVVIGVYLSNQVNRSALASIFVICSALLYIYSNGLKQIPLIGNAIVALLASSSIIVIILFNIFPYMLGFNNDQMLSIIHFLLNYVVMAFLIHFAREIVKTIEDYEGDKAYEITTAATYFGINVSKIITAIILAGLLVFMGYFIYNNIYHLTYVLFYFIVTIITPILFVIVKLFQAKEKADFTFISKLLKVIMLTIMLSLTAIVFIGS</sequence>
<feature type="transmembrane region" description="Helical" evidence="6">
    <location>
        <begin position="88"/>
        <end position="106"/>
    </location>
</feature>
<reference evidence="8" key="2">
    <citation type="submission" date="2012-03" db="EMBL/GenBank/DDBJ databases">
        <title>Complete genome sequence of Flavobacterium indicum GPTSA100-9T, isolated from warm spring water.</title>
        <authorList>
            <person name="Barbier P."/>
            <person name="Houel A."/>
            <person name="Loux V."/>
            <person name="Poulain J."/>
            <person name="Bernardet J.-F."/>
            <person name="Touchon M."/>
            <person name="Duchaud E."/>
        </authorList>
    </citation>
    <scope>NUCLEOTIDE SEQUENCE [LARGE SCALE GENOMIC DNA]</scope>
    <source>
        <strain evidence="8">DSM 17447 / CIP 109464 / GPTSA100-9</strain>
    </source>
</reference>
<evidence type="ECO:0000256" key="4">
    <source>
        <dbReference type="ARBA" id="ARBA00022989"/>
    </source>
</evidence>
<accession>H8XQV3</accession>
<keyword evidence="3 6" id="KW-0812">Transmembrane</keyword>
<dbReference type="KEGG" id="fin:KQS_07215"/>
<evidence type="ECO:0000256" key="3">
    <source>
        <dbReference type="ARBA" id="ARBA00022692"/>
    </source>
</evidence>
<evidence type="ECO:0000313" key="7">
    <source>
        <dbReference type="EMBL" id="CCG53401.1"/>
    </source>
</evidence>
<gene>
    <name evidence="7" type="ordered locus">KQS_07215</name>
</gene>
<dbReference type="GO" id="GO:0016765">
    <property type="term" value="F:transferase activity, transferring alkyl or aryl (other than methyl) groups"/>
    <property type="evidence" value="ECO:0007669"/>
    <property type="project" value="InterPro"/>
</dbReference>
<feature type="transmembrane region" description="Helical" evidence="6">
    <location>
        <begin position="141"/>
        <end position="164"/>
    </location>
</feature>
<evidence type="ECO:0000256" key="2">
    <source>
        <dbReference type="ARBA" id="ARBA00022475"/>
    </source>
</evidence>
<feature type="transmembrane region" description="Helical" evidence="6">
    <location>
        <begin position="223"/>
        <end position="241"/>
    </location>
</feature>
<dbReference type="CDD" id="cd13961">
    <property type="entry name" value="PT_UbiA_DGGGPS"/>
    <property type="match status" value="1"/>
</dbReference>
<dbReference type="InterPro" id="IPR050475">
    <property type="entry name" value="Prenyltransferase_related"/>
</dbReference>
<name>H8XQV3_FLAIG</name>
<protein>
    <submittedName>
        <fullName evidence="7">Prenyltransferase family protein</fullName>
    </submittedName>
</protein>
<reference evidence="7 8" key="1">
    <citation type="journal article" date="2012" name="J. Bacteriol.">
        <title>Complete Genome Sequence of Flavobacterium indicum GPSTA100-9T, Isolated from Warm Spring Water.</title>
        <authorList>
            <person name="Barbier P."/>
            <person name="Houel A."/>
            <person name="Loux V."/>
            <person name="Poulain J."/>
            <person name="Bernardet J.F."/>
            <person name="Touchon M."/>
            <person name="Duchaud E."/>
        </authorList>
    </citation>
    <scope>NUCLEOTIDE SEQUENCE [LARGE SCALE GENOMIC DNA]</scope>
    <source>
        <strain evidence="8">DSM 17447 / CIP 109464 / GPTSA100-9</strain>
    </source>
</reference>
<evidence type="ECO:0000256" key="1">
    <source>
        <dbReference type="ARBA" id="ARBA00004141"/>
    </source>
</evidence>
<dbReference type="EMBL" id="HE774682">
    <property type="protein sequence ID" value="CCG53401.1"/>
    <property type="molecule type" value="Genomic_DNA"/>
</dbReference>
<organism evidence="7 8">
    <name type="scientific">Flavobacterium indicum (strain DSM 17447 / CIP 109464 / GPTSA100-9)</name>
    <dbReference type="NCBI Taxonomy" id="1094466"/>
    <lineage>
        <taxon>Bacteria</taxon>
        <taxon>Pseudomonadati</taxon>
        <taxon>Bacteroidota</taxon>
        <taxon>Flavobacteriia</taxon>
        <taxon>Flavobacteriales</taxon>
        <taxon>Flavobacteriaceae</taxon>
        <taxon>Flavobacterium</taxon>
    </lineage>
</organism>
<feature type="transmembrane region" description="Helical" evidence="6">
    <location>
        <begin position="40"/>
        <end position="59"/>
    </location>
</feature>
<evidence type="ECO:0000256" key="5">
    <source>
        <dbReference type="ARBA" id="ARBA00023136"/>
    </source>
</evidence>
<dbReference type="Proteomes" id="UP000007599">
    <property type="component" value="Chromosome I"/>
</dbReference>
<feature type="transmembrane region" description="Helical" evidence="6">
    <location>
        <begin position="12"/>
        <end position="28"/>
    </location>
</feature>
<feature type="transmembrane region" description="Helical" evidence="6">
    <location>
        <begin position="112"/>
        <end position="129"/>
    </location>
</feature>
<dbReference type="GO" id="GO:0016020">
    <property type="term" value="C:membrane"/>
    <property type="evidence" value="ECO:0007669"/>
    <property type="project" value="UniProtKB-SubCell"/>
</dbReference>
<comment type="subcellular location">
    <subcellularLocation>
        <location evidence="1">Membrane</location>
        <topology evidence="1">Multi-pass membrane protein</topology>
    </subcellularLocation>
</comment>
<keyword evidence="2" id="KW-1003">Cell membrane</keyword>
<keyword evidence="5 6" id="KW-0472">Membrane</keyword>
<keyword evidence="7" id="KW-0808">Transferase</keyword>
<feature type="transmembrane region" description="Helical" evidence="6">
    <location>
        <begin position="170"/>
        <end position="191"/>
    </location>
</feature>
<dbReference type="InterPro" id="IPR000537">
    <property type="entry name" value="UbiA_prenyltransferase"/>
</dbReference>
<dbReference type="RefSeq" id="WP_014388526.1">
    <property type="nucleotide sequence ID" value="NC_017025.1"/>
</dbReference>
<feature type="transmembrane region" description="Helical" evidence="6">
    <location>
        <begin position="247"/>
        <end position="272"/>
    </location>
</feature>
<dbReference type="PANTHER" id="PTHR42723">
    <property type="entry name" value="CHLOROPHYLL SYNTHASE"/>
    <property type="match status" value="1"/>
</dbReference>
<dbReference type="OrthoDB" id="9811562at2"/>
<dbReference type="STRING" id="1094466.KQS_07215"/>
<dbReference type="eggNOG" id="COG0382">
    <property type="taxonomic scope" value="Bacteria"/>
</dbReference>
<evidence type="ECO:0000256" key="6">
    <source>
        <dbReference type="SAM" id="Phobius"/>
    </source>
</evidence>
<dbReference type="AlphaFoldDB" id="H8XQV3"/>
<dbReference type="PATRIC" id="fig|1094466.5.peg.1419"/>
<evidence type="ECO:0000313" key="8">
    <source>
        <dbReference type="Proteomes" id="UP000007599"/>
    </source>
</evidence>
<dbReference type="PANTHER" id="PTHR42723:SF1">
    <property type="entry name" value="CHLOROPHYLL SYNTHASE, CHLOROPLASTIC"/>
    <property type="match status" value="1"/>
</dbReference>
<dbReference type="Gene3D" id="1.10.357.140">
    <property type="entry name" value="UbiA prenyltransferase"/>
    <property type="match status" value="1"/>
</dbReference>
<keyword evidence="4 6" id="KW-1133">Transmembrane helix</keyword>
<dbReference type="Pfam" id="PF01040">
    <property type="entry name" value="UbiA"/>
    <property type="match status" value="1"/>
</dbReference>